<proteinExistence type="predicted"/>
<feature type="non-terminal residue" evidence="2">
    <location>
        <position position="131"/>
    </location>
</feature>
<feature type="transmembrane region" description="Helical" evidence="1">
    <location>
        <begin position="6"/>
        <end position="24"/>
    </location>
</feature>
<dbReference type="EMBL" id="BLSC01000294">
    <property type="protein sequence ID" value="GFP38045.1"/>
    <property type="molecule type" value="Genomic_DNA"/>
</dbReference>
<organism evidence="2 3">
    <name type="scientific">Candidatus Hakubella thermalkaliphila</name>
    <dbReference type="NCBI Taxonomy" id="2754717"/>
    <lineage>
        <taxon>Bacteria</taxon>
        <taxon>Bacillati</taxon>
        <taxon>Actinomycetota</taxon>
        <taxon>Actinomycetota incertae sedis</taxon>
        <taxon>Candidatus Hakubellales</taxon>
        <taxon>Candidatus Hakubellaceae</taxon>
        <taxon>Candidatus Hakubella</taxon>
    </lineage>
</organism>
<dbReference type="RefSeq" id="WP_176232141.1">
    <property type="nucleotide sequence ID" value="NZ_BLSC01000294.1"/>
</dbReference>
<protein>
    <submittedName>
        <fullName evidence="2">Small membrane protein</fullName>
    </submittedName>
</protein>
<dbReference type="Pfam" id="PF10066">
    <property type="entry name" value="DUF2304"/>
    <property type="match status" value="1"/>
</dbReference>
<feature type="transmembrane region" description="Helical" evidence="1">
    <location>
        <begin position="69"/>
        <end position="87"/>
    </location>
</feature>
<keyword evidence="1" id="KW-1133">Transmembrane helix</keyword>
<sequence length="131" mass="14995">MSLQIKIFGLLASAILVIYIIDLVRKKKLREEYSFIWFVIGLSMIIFLLRFDLIMALTEFLGVLSPNNVIFFFSILFLFVIALQFSVKISNLTNQIKILAQENTLLRKKIEEIVDIGGVMLPISIDLNGKI</sequence>
<dbReference type="AlphaFoldDB" id="A0A6V8PZV6"/>
<keyword evidence="1" id="KW-0472">Membrane</keyword>
<comment type="caution">
    <text evidence="2">The sequence shown here is derived from an EMBL/GenBank/DDBJ whole genome shotgun (WGS) entry which is preliminary data.</text>
</comment>
<evidence type="ECO:0000256" key="1">
    <source>
        <dbReference type="SAM" id="Phobius"/>
    </source>
</evidence>
<evidence type="ECO:0000313" key="2">
    <source>
        <dbReference type="EMBL" id="GFP38045.1"/>
    </source>
</evidence>
<evidence type="ECO:0000313" key="3">
    <source>
        <dbReference type="Proteomes" id="UP000561271"/>
    </source>
</evidence>
<dbReference type="InterPro" id="IPR019277">
    <property type="entry name" value="DUF2304"/>
</dbReference>
<reference evidence="2 3" key="1">
    <citation type="journal article" date="2020" name="Front. Microbiol.">
        <title>Single-cell genomics of novel Actinobacteria with the Wood-Ljungdahl pathway discovered in a serpentinizing system.</title>
        <authorList>
            <person name="Merino N."/>
            <person name="Kawai M."/>
            <person name="Boyd E.S."/>
            <person name="Colman D.R."/>
            <person name="McGlynn S.E."/>
            <person name="Nealson K.H."/>
            <person name="Kurokawa K."/>
            <person name="Hongoh Y."/>
        </authorList>
    </citation>
    <scope>NUCLEOTIDE SEQUENCE [LARGE SCALE GENOMIC DNA]</scope>
    <source>
        <strain evidence="2 3">S44</strain>
    </source>
</reference>
<accession>A0A6V8PZV6</accession>
<gene>
    <name evidence="2" type="ORF">HKBW3S44_01725</name>
</gene>
<dbReference type="Proteomes" id="UP000561271">
    <property type="component" value="Unassembled WGS sequence"/>
</dbReference>
<name>A0A6V8PZV6_9ACTN</name>
<feature type="transmembrane region" description="Helical" evidence="1">
    <location>
        <begin position="36"/>
        <end position="57"/>
    </location>
</feature>
<keyword evidence="1" id="KW-0812">Transmembrane</keyword>